<keyword evidence="3 7" id="KW-0812">Transmembrane</keyword>
<dbReference type="OMA" id="MSKPCAI"/>
<evidence type="ECO:0000256" key="4">
    <source>
        <dbReference type="ARBA" id="ARBA00022989"/>
    </source>
</evidence>
<organism evidence="8 9">
    <name type="scientific">Tribolium castaneum</name>
    <name type="common">Red flour beetle</name>
    <dbReference type="NCBI Taxonomy" id="7070"/>
    <lineage>
        <taxon>Eukaryota</taxon>
        <taxon>Metazoa</taxon>
        <taxon>Ecdysozoa</taxon>
        <taxon>Arthropoda</taxon>
        <taxon>Hexapoda</taxon>
        <taxon>Insecta</taxon>
        <taxon>Pterygota</taxon>
        <taxon>Neoptera</taxon>
        <taxon>Endopterygota</taxon>
        <taxon>Coleoptera</taxon>
        <taxon>Polyphaga</taxon>
        <taxon>Cucujiformia</taxon>
        <taxon>Tenebrionidae</taxon>
        <taxon>Tenebrionidae incertae sedis</taxon>
        <taxon>Tribolium</taxon>
    </lineage>
</organism>
<accession>D7EI12</accession>
<keyword evidence="5" id="KW-0175">Coiled coil</keyword>
<evidence type="ECO:0000256" key="6">
    <source>
        <dbReference type="ARBA" id="ARBA00023136"/>
    </source>
</evidence>
<reference evidence="8 9" key="2">
    <citation type="journal article" date="2010" name="Nucleic Acids Res.">
        <title>BeetleBase in 2010: revisions to provide comprehensive genomic information for Tribolium castaneum.</title>
        <authorList>
            <person name="Kim H.S."/>
            <person name="Murphy T."/>
            <person name="Xia J."/>
            <person name="Caragea D."/>
            <person name="Park Y."/>
            <person name="Beeman R.W."/>
            <person name="Lorenzen M.D."/>
            <person name="Butcher S."/>
            <person name="Manak J.R."/>
            <person name="Brown S.J."/>
        </authorList>
    </citation>
    <scope>NUCLEOTIDE SEQUENCE [LARGE SCALE GENOMIC DNA]</scope>
    <source>
        <strain evidence="8 9">Georgia GA2</strain>
    </source>
</reference>
<dbReference type="EMBL" id="KQ972204">
    <property type="protein sequence ID" value="EFA12939.1"/>
    <property type="molecule type" value="Genomic_DNA"/>
</dbReference>
<evidence type="ECO:0000256" key="7">
    <source>
        <dbReference type="SAM" id="Phobius"/>
    </source>
</evidence>
<dbReference type="Proteomes" id="UP000007266">
    <property type="component" value="Unassembled WGS sequence"/>
</dbReference>
<evidence type="ECO:0000256" key="3">
    <source>
        <dbReference type="ARBA" id="ARBA00022692"/>
    </source>
</evidence>
<evidence type="ECO:0000256" key="5">
    <source>
        <dbReference type="ARBA" id="ARBA00023054"/>
    </source>
</evidence>
<sequence length="102" mass="11832">MGLSLGECSVMKEITKTEEAIKACYVRVQLLEKKIESDEIPNEKKADMKKELREVRKLLTTNENQLSQLHRHNRKSFAFVAAFCFVCFTVYVLYILVQGPDF</sequence>
<dbReference type="GO" id="GO:0016020">
    <property type="term" value="C:membrane"/>
    <property type="evidence" value="ECO:0007669"/>
    <property type="project" value="UniProtKB-SubCell"/>
</dbReference>
<evidence type="ECO:0000313" key="8">
    <source>
        <dbReference type="EMBL" id="EFA12939.1"/>
    </source>
</evidence>
<dbReference type="InterPro" id="IPR028194">
    <property type="entry name" value="CC167"/>
</dbReference>
<dbReference type="OrthoDB" id="6774119at2759"/>
<dbReference type="PhylomeDB" id="D7EI12"/>
<evidence type="ECO:0000313" key="9">
    <source>
        <dbReference type="Proteomes" id="UP000007266"/>
    </source>
</evidence>
<keyword evidence="6 7" id="KW-0472">Membrane</keyword>
<keyword evidence="4 7" id="KW-1133">Transmembrane helix</keyword>
<dbReference type="eggNOG" id="ENOG502SE08">
    <property type="taxonomic scope" value="Eukaryota"/>
</dbReference>
<dbReference type="PANTHER" id="PTHR31759:SF1">
    <property type="entry name" value="COILED-COIL DOMAIN-CONTAINING PROTEIN 167"/>
    <property type="match status" value="1"/>
</dbReference>
<dbReference type="PANTHER" id="PTHR31759">
    <property type="entry name" value="COILED-COIL DOMAIN-CONTAINING PROTEIN 167"/>
    <property type="match status" value="1"/>
</dbReference>
<gene>
    <name evidence="8" type="primary">GLEAN_10486</name>
    <name evidence="8" type="ORF">TcasGA2_TC010486</name>
</gene>
<comment type="subcellular location">
    <subcellularLocation>
        <location evidence="1">Membrane</location>
        <topology evidence="1">Single-pass membrane protein</topology>
    </subcellularLocation>
</comment>
<dbReference type="HOGENOM" id="CLU_160240_0_0_1"/>
<protein>
    <recommendedName>
        <fullName evidence="2">Coiled-coil domain-containing protein 167</fullName>
    </recommendedName>
</protein>
<dbReference type="KEGG" id="tca:103314749"/>
<proteinExistence type="predicted"/>
<feature type="transmembrane region" description="Helical" evidence="7">
    <location>
        <begin position="77"/>
        <end position="97"/>
    </location>
</feature>
<name>D7EI12_TRICA</name>
<evidence type="ECO:0000256" key="1">
    <source>
        <dbReference type="ARBA" id="ARBA00004167"/>
    </source>
</evidence>
<evidence type="ECO:0000256" key="2">
    <source>
        <dbReference type="ARBA" id="ARBA00022350"/>
    </source>
</evidence>
<reference evidence="8 9" key="1">
    <citation type="journal article" date="2008" name="Nature">
        <title>The genome of the model beetle and pest Tribolium castaneum.</title>
        <authorList>
            <consortium name="Tribolium Genome Sequencing Consortium"/>
            <person name="Richards S."/>
            <person name="Gibbs R.A."/>
            <person name="Weinstock G.M."/>
            <person name="Brown S.J."/>
            <person name="Denell R."/>
            <person name="Beeman R.W."/>
            <person name="Gibbs R."/>
            <person name="Beeman R.W."/>
            <person name="Brown S.J."/>
            <person name="Bucher G."/>
            <person name="Friedrich M."/>
            <person name="Grimmelikhuijzen C.J."/>
            <person name="Klingler M."/>
            <person name="Lorenzen M."/>
            <person name="Richards S."/>
            <person name="Roth S."/>
            <person name="Schroder R."/>
            <person name="Tautz D."/>
            <person name="Zdobnov E.M."/>
            <person name="Muzny D."/>
            <person name="Gibbs R.A."/>
            <person name="Weinstock G.M."/>
            <person name="Attaway T."/>
            <person name="Bell S."/>
            <person name="Buhay C.J."/>
            <person name="Chandrabose M.N."/>
            <person name="Chavez D."/>
            <person name="Clerk-Blankenburg K.P."/>
            <person name="Cree A."/>
            <person name="Dao M."/>
            <person name="Davis C."/>
            <person name="Chacko J."/>
            <person name="Dinh H."/>
            <person name="Dugan-Rocha S."/>
            <person name="Fowler G."/>
            <person name="Garner T.T."/>
            <person name="Garnes J."/>
            <person name="Gnirke A."/>
            <person name="Hawes A."/>
            <person name="Hernandez J."/>
            <person name="Hines S."/>
            <person name="Holder M."/>
            <person name="Hume J."/>
            <person name="Jhangiani S.N."/>
            <person name="Joshi V."/>
            <person name="Khan Z.M."/>
            <person name="Jackson L."/>
            <person name="Kovar C."/>
            <person name="Kowis A."/>
            <person name="Lee S."/>
            <person name="Lewis L.R."/>
            <person name="Margolis J."/>
            <person name="Morgan M."/>
            <person name="Nazareth L.V."/>
            <person name="Nguyen N."/>
            <person name="Okwuonu G."/>
            <person name="Parker D."/>
            <person name="Richards S."/>
            <person name="Ruiz S.J."/>
            <person name="Santibanez J."/>
            <person name="Savard J."/>
            <person name="Scherer S.E."/>
            <person name="Schneider B."/>
            <person name="Sodergren E."/>
            <person name="Tautz D."/>
            <person name="Vattahil S."/>
            <person name="Villasana D."/>
            <person name="White C.S."/>
            <person name="Wright R."/>
            <person name="Park Y."/>
            <person name="Beeman R.W."/>
            <person name="Lord J."/>
            <person name="Oppert B."/>
            <person name="Lorenzen M."/>
            <person name="Brown S."/>
            <person name="Wang L."/>
            <person name="Savard J."/>
            <person name="Tautz D."/>
            <person name="Richards S."/>
            <person name="Weinstock G."/>
            <person name="Gibbs R.A."/>
            <person name="Liu Y."/>
            <person name="Worley K."/>
            <person name="Weinstock G."/>
            <person name="Elsik C.G."/>
            <person name="Reese J.T."/>
            <person name="Elhaik E."/>
            <person name="Landan G."/>
            <person name="Graur D."/>
            <person name="Arensburger P."/>
            <person name="Atkinson P."/>
            <person name="Beeman R.W."/>
            <person name="Beidler J."/>
            <person name="Brown S.J."/>
            <person name="Demuth J.P."/>
            <person name="Drury D.W."/>
            <person name="Du Y.Z."/>
            <person name="Fujiwara H."/>
            <person name="Lorenzen M."/>
            <person name="Maselli V."/>
            <person name="Osanai M."/>
            <person name="Park Y."/>
            <person name="Robertson H.M."/>
            <person name="Tu Z."/>
            <person name="Wang J.J."/>
            <person name="Wang S."/>
            <person name="Richards S."/>
            <person name="Song H."/>
            <person name="Zhang L."/>
            <person name="Sodergren E."/>
            <person name="Werner D."/>
            <person name="Stanke M."/>
            <person name="Morgenstern B."/>
            <person name="Solovyev V."/>
            <person name="Kosarev P."/>
            <person name="Brown G."/>
            <person name="Chen H.C."/>
            <person name="Ermolaeva O."/>
            <person name="Hlavina W."/>
            <person name="Kapustin Y."/>
            <person name="Kiryutin B."/>
            <person name="Kitts P."/>
            <person name="Maglott D."/>
            <person name="Pruitt K."/>
            <person name="Sapojnikov V."/>
            <person name="Souvorov A."/>
            <person name="Mackey A.J."/>
            <person name="Waterhouse R.M."/>
            <person name="Wyder S."/>
            <person name="Zdobnov E.M."/>
            <person name="Zdobnov E.M."/>
            <person name="Wyder S."/>
            <person name="Kriventseva E.V."/>
            <person name="Kadowaki T."/>
            <person name="Bork P."/>
            <person name="Aranda M."/>
            <person name="Bao R."/>
            <person name="Beermann A."/>
            <person name="Berns N."/>
            <person name="Bolognesi R."/>
            <person name="Bonneton F."/>
            <person name="Bopp D."/>
            <person name="Brown S.J."/>
            <person name="Bucher G."/>
            <person name="Butts T."/>
            <person name="Chaumot A."/>
            <person name="Denell R.E."/>
            <person name="Ferrier D.E."/>
            <person name="Friedrich M."/>
            <person name="Gordon C.M."/>
            <person name="Jindra M."/>
            <person name="Klingler M."/>
            <person name="Lan Q."/>
            <person name="Lattorff H.M."/>
            <person name="Laudet V."/>
            <person name="von Levetsow C."/>
            <person name="Liu Z."/>
            <person name="Lutz R."/>
            <person name="Lynch J.A."/>
            <person name="da Fonseca R.N."/>
            <person name="Posnien N."/>
            <person name="Reuter R."/>
            <person name="Roth S."/>
            <person name="Savard J."/>
            <person name="Schinko J.B."/>
            <person name="Schmitt C."/>
            <person name="Schoppmeier M."/>
            <person name="Schroder R."/>
            <person name="Shippy T.D."/>
            <person name="Simonnet F."/>
            <person name="Marques-Souza H."/>
            <person name="Tautz D."/>
            <person name="Tomoyasu Y."/>
            <person name="Trauner J."/>
            <person name="Van der Zee M."/>
            <person name="Vervoort M."/>
            <person name="Wittkopp N."/>
            <person name="Wimmer E.A."/>
            <person name="Yang X."/>
            <person name="Jones A.K."/>
            <person name="Sattelle D.B."/>
            <person name="Ebert P.R."/>
            <person name="Nelson D."/>
            <person name="Scott J.G."/>
            <person name="Beeman R.W."/>
            <person name="Muthukrishnan S."/>
            <person name="Kramer K.J."/>
            <person name="Arakane Y."/>
            <person name="Beeman R.W."/>
            <person name="Zhu Q."/>
            <person name="Hogenkamp D."/>
            <person name="Dixit R."/>
            <person name="Oppert B."/>
            <person name="Jiang H."/>
            <person name="Zou Z."/>
            <person name="Marshall J."/>
            <person name="Elpidina E."/>
            <person name="Vinokurov K."/>
            <person name="Oppert C."/>
            <person name="Zou Z."/>
            <person name="Evans J."/>
            <person name="Lu Z."/>
            <person name="Zhao P."/>
            <person name="Sumathipala N."/>
            <person name="Altincicek B."/>
            <person name="Vilcinskas A."/>
            <person name="Williams M."/>
            <person name="Hultmark D."/>
            <person name="Hetru C."/>
            <person name="Jiang H."/>
            <person name="Grimmelikhuijzen C.J."/>
            <person name="Hauser F."/>
            <person name="Cazzamali G."/>
            <person name="Williamson M."/>
            <person name="Park Y."/>
            <person name="Li B."/>
            <person name="Tanaka Y."/>
            <person name="Predel R."/>
            <person name="Neupert S."/>
            <person name="Schachtner J."/>
            <person name="Verleyen P."/>
            <person name="Raible F."/>
            <person name="Bork P."/>
            <person name="Friedrich M."/>
            <person name="Walden K.K."/>
            <person name="Robertson H.M."/>
            <person name="Angeli S."/>
            <person name="Foret S."/>
            <person name="Bucher G."/>
            <person name="Schuetz S."/>
            <person name="Maleszka R."/>
            <person name="Wimmer E.A."/>
            <person name="Beeman R.W."/>
            <person name="Lorenzen M."/>
            <person name="Tomoyasu Y."/>
            <person name="Miller S.C."/>
            <person name="Grossmann D."/>
            <person name="Bucher G."/>
        </authorList>
    </citation>
    <scope>NUCLEOTIDE SEQUENCE [LARGE SCALE GENOMIC DNA]</scope>
    <source>
        <strain evidence="8 9">Georgia GA2</strain>
    </source>
</reference>
<keyword evidence="9" id="KW-1185">Reference proteome</keyword>
<dbReference type="AlphaFoldDB" id="D7EI12"/>
<dbReference type="InParanoid" id="D7EI12"/>
<dbReference type="Pfam" id="PF15188">
    <property type="entry name" value="CCDC-167"/>
    <property type="match status" value="1"/>
</dbReference>